<dbReference type="InterPro" id="IPR000595">
    <property type="entry name" value="cNMP-bd_dom"/>
</dbReference>
<keyword evidence="2" id="KW-0238">DNA-binding</keyword>
<dbReference type="RefSeq" id="WP_310913420.1">
    <property type="nucleotide sequence ID" value="NZ_JAVLVT010000008.1"/>
</dbReference>
<dbReference type="InterPro" id="IPR018490">
    <property type="entry name" value="cNMP-bd_dom_sf"/>
</dbReference>
<keyword evidence="7" id="KW-1185">Reference proteome</keyword>
<accession>A0ABU2HBA3</accession>
<dbReference type="EMBL" id="JAVLVT010000008">
    <property type="protein sequence ID" value="MDS1271864.1"/>
    <property type="molecule type" value="Genomic_DNA"/>
</dbReference>
<dbReference type="CDD" id="cd00038">
    <property type="entry name" value="CAP_ED"/>
    <property type="match status" value="1"/>
</dbReference>
<dbReference type="Proteomes" id="UP001250214">
    <property type="component" value="Unassembled WGS sequence"/>
</dbReference>
<dbReference type="PROSITE" id="PS50042">
    <property type="entry name" value="CNMP_BINDING_3"/>
    <property type="match status" value="1"/>
</dbReference>
<dbReference type="Pfam" id="PF13545">
    <property type="entry name" value="HTH_Crp_2"/>
    <property type="match status" value="1"/>
</dbReference>
<comment type="caution">
    <text evidence="6">The sequence shown here is derived from an EMBL/GenBank/DDBJ whole genome shotgun (WGS) entry which is preliminary data.</text>
</comment>
<dbReference type="PANTHER" id="PTHR24567:SF74">
    <property type="entry name" value="HTH-TYPE TRANSCRIPTIONAL REGULATOR ARCR"/>
    <property type="match status" value="1"/>
</dbReference>
<dbReference type="PROSITE" id="PS51063">
    <property type="entry name" value="HTH_CRP_2"/>
    <property type="match status" value="1"/>
</dbReference>
<keyword evidence="3" id="KW-0804">Transcription</keyword>
<evidence type="ECO:0000256" key="1">
    <source>
        <dbReference type="ARBA" id="ARBA00023015"/>
    </source>
</evidence>
<dbReference type="InterPro" id="IPR036390">
    <property type="entry name" value="WH_DNA-bd_sf"/>
</dbReference>
<organism evidence="6 7">
    <name type="scientific">Lipingzhangella rawalii</name>
    <dbReference type="NCBI Taxonomy" id="2055835"/>
    <lineage>
        <taxon>Bacteria</taxon>
        <taxon>Bacillati</taxon>
        <taxon>Actinomycetota</taxon>
        <taxon>Actinomycetes</taxon>
        <taxon>Streptosporangiales</taxon>
        <taxon>Nocardiopsidaceae</taxon>
        <taxon>Lipingzhangella</taxon>
    </lineage>
</organism>
<sequence length="247" mass="26601">MAAPPPPPPDGASAFQQALRALGTSRADGRIQQAAWVARCIGRGNTAPLTPQDLTALAETLESRTVARGAVAYGGPRSNTGVWILRSGRLELAAGAGPHRVVLQVLRGGDVDGDIALLLDMPLPYTARALEDSELLHLDAPDFDHLLTSHPTITRRWLSSVAERLNASHMRIIGLLGGSLTQQTARLLLEEADDDSVVLTQRNLAAMLGVRRPSMNRVLKELEAEGVIALRYSAIDIRDRGRLETFS</sequence>
<name>A0ABU2HBA3_9ACTN</name>
<dbReference type="InterPro" id="IPR050397">
    <property type="entry name" value="Env_Response_Regulators"/>
</dbReference>
<evidence type="ECO:0000259" key="4">
    <source>
        <dbReference type="PROSITE" id="PS50042"/>
    </source>
</evidence>
<dbReference type="InterPro" id="IPR014710">
    <property type="entry name" value="RmlC-like_jellyroll"/>
</dbReference>
<keyword evidence="1" id="KW-0805">Transcription regulation</keyword>
<evidence type="ECO:0000313" key="6">
    <source>
        <dbReference type="EMBL" id="MDS1271864.1"/>
    </source>
</evidence>
<evidence type="ECO:0000256" key="3">
    <source>
        <dbReference type="ARBA" id="ARBA00023163"/>
    </source>
</evidence>
<gene>
    <name evidence="6" type="ORF">RIF23_16345</name>
</gene>
<feature type="domain" description="HTH crp-type" evidence="5">
    <location>
        <begin position="178"/>
        <end position="241"/>
    </location>
</feature>
<reference evidence="7" key="1">
    <citation type="submission" date="2023-07" db="EMBL/GenBank/DDBJ databases">
        <title>Novel species in the genus Lipingzhangella isolated from Sambhar Salt Lake.</title>
        <authorList>
            <person name="Jiya N."/>
            <person name="Kajale S."/>
            <person name="Sharma A."/>
        </authorList>
    </citation>
    <scope>NUCLEOTIDE SEQUENCE [LARGE SCALE GENOMIC DNA]</scope>
    <source>
        <strain evidence="7">LS1_29</strain>
    </source>
</reference>
<dbReference type="InterPro" id="IPR036388">
    <property type="entry name" value="WH-like_DNA-bd_sf"/>
</dbReference>
<dbReference type="SUPFAM" id="SSF51206">
    <property type="entry name" value="cAMP-binding domain-like"/>
    <property type="match status" value="1"/>
</dbReference>
<dbReference type="SUPFAM" id="SSF46785">
    <property type="entry name" value="Winged helix' DNA-binding domain"/>
    <property type="match status" value="1"/>
</dbReference>
<dbReference type="PANTHER" id="PTHR24567">
    <property type="entry name" value="CRP FAMILY TRANSCRIPTIONAL REGULATORY PROTEIN"/>
    <property type="match status" value="1"/>
</dbReference>
<dbReference type="Gene3D" id="1.10.10.10">
    <property type="entry name" value="Winged helix-like DNA-binding domain superfamily/Winged helix DNA-binding domain"/>
    <property type="match status" value="1"/>
</dbReference>
<evidence type="ECO:0000313" key="7">
    <source>
        <dbReference type="Proteomes" id="UP001250214"/>
    </source>
</evidence>
<dbReference type="SMART" id="SM00419">
    <property type="entry name" value="HTH_CRP"/>
    <property type="match status" value="1"/>
</dbReference>
<proteinExistence type="predicted"/>
<dbReference type="Gene3D" id="2.60.120.10">
    <property type="entry name" value="Jelly Rolls"/>
    <property type="match status" value="1"/>
</dbReference>
<dbReference type="InterPro" id="IPR012318">
    <property type="entry name" value="HTH_CRP"/>
</dbReference>
<evidence type="ECO:0000256" key="2">
    <source>
        <dbReference type="ARBA" id="ARBA00023125"/>
    </source>
</evidence>
<evidence type="ECO:0000259" key="5">
    <source>
        <dbReference type="PROSITE" id="PS51063"/>
    </source>
</evidence>
<dbReference type="Pfam" id="PF00027">
    <property type="entry name" value="cNMP_binding"/>
    <property type="match status" value="1"/>
</dbReference>
<feature type="domain" description="Cyclic nucleotide-binding" evidence="4">
    <location>
        <begin position="45"/>
        <end position="164"/>
    </location>
</feature>
<protein>
    <submittedName>
        <fullName evidence="6">Crp/Fnr family transcriptional regulator</fullName>
    </submittedName>
</protein>